<comment type="function">
    <text evidence="1">Involved in the assembly process of the P-ring formation. It may associate with FlgF on the rod constituting a structure essential for the P-ring assembly or may act as a modulator protein for the P-ring assembly.</text>
</comment>
<feature type="domain" description="Flagella basal body P-ring formation protein FlgA SAF" evidence="2">
    <location>
        <begin position="90"/>
        <end position="213"/>
    </location>
</feature>
<gene>
    <name evidence="3" type="ordered locus">Thal_1274</name>
</gene>
<dbReference type="STRING" id="638303.Thal_1274"/>
<dbReference type="PANTHER" id="PTHR36307">
    <property type="entry name" value="FLAGELLA BASAL BODY P-RING FORMATION PROTEIN FLGA"/>
    <property type="match status" value="1"/>
</dbReference>
<protein>
    <recommendedName>
        <fullName evidence="1">Flagella basal body P-ring formation protein FlgA</fullName>
    </recommendedName>
</protein>
<dbReference type="EMBL" id="CP001931">
    <property type="protein sequence ID" value="ADC89906.1"/>
    <property type="molecule type" value="Genomic_DNA"/>
</dbReference>
<keyword evidence="4" id="KW-1185">Reference proteome</keyword>
<dbReference type="AlphaFoldDB" id="D3SMC6"/>
<dbReference type="Gene3D" id="2.30.30.760">
    <property type="match status" value="1"/>
</dbReference>
<dbReference type="NCBIfam" id="TIGR03170">
    <property type="entry name" value="flgA_cterm"/>
    <property type="match status" value="1"/>
</dbReference>
<dbReference type="KEGG" id="tal:Thal_1274"/>
<accession>D3SMC6</accession>
<comment type="subcellular location">
    <subcellularLocation>
        <location evidence="1">Periplasm</location>
    </subcellularLocation>
</comment>
<organism evidence="3 4">
    <name type="scientific">Thermocrinis albus (strain DSM 14484 / JCM 11386 / HI 11/12)</name>
    <dbReference type="NCBI Taxonomy" id="638303"/>
    <lineage>
        <taxon>Bacteria</taxon>
        <taxon>Pseudomonadati</taxon>
        <taxon>Aquificota</taxon>
        <taxon>Aquificia</taxon>
        <taxon>Aquificales</taxon>
        <taxon>Aquificaceae</taxon>
        <taxon>Thermocrinis</taxon>
    </lineage>
</organism>
<dbReference type="InterPro" id="IPR039246">
    <property type="entry name" value="Flagellar_FlgA"/>
</dbReference>
<dbReference type="OrthoDB" id="14332at2"/>
<keyword evidence="1" id="KW-0574">Periplasm</keyword>
<keyword evidence="3" id="KW-0282">Flagellum</keyword>
<dbReference type="HOGENOM" id="CLU_1282698_0_0_0"/>
<evidence type="ECO:0000256" key="1">
    <source>
        <dbReference type="RuleBase" id="RU362063"/>
    </source>
</evidence>
<keyword evidence="1" id="KW-1005">Bacterial flagellum biogenesis</keyword>
<dbReference type="GO" id="GO:0044780">
    <property type="term" value="P:bacterial-type flagellum assembly"/>
    <property type="evidence" value="ECO:0007669"/>
    <property type="project" value="InterPro"/>
</dbReference>
<reference evidence="4" key="1">
    <citation type="journal article" date="2010" name="Stand. Genomic Sci.">
        <title>Complete genome sequence of Thermocrinis albus type strain (HI 11/12T).</title>
        <authorList>
            <person name="Wirth R."/>
            <person name="Sikorski J."/>
            <person name="Brambilla E."/>
            <person name="Misra M."/>
            <person name="Lapidus A."/>
            <person name="Copeland A."/>
            <person name="Nolan M."/>
            <person name="Lucas S."/>
            <person name="Chen F."/>
            <person name="Tice H."/>
            <person name="Cheng J.F."/>
            <person name="Han C."/>
            <person name="Detter J.C."/>
            <person name="Tapia R."/>
            <person name="Bruce D."/>
            <person name="Goodwin L."/>
            <person name="Pitluck S."/>
            <person name="Pati A."/>
            <person name="Anderson I."/>
            <person name="Ivanova N."/>
            <person name="Mavromatis K."/>
            <person name="Mikhailova N."/>
            <person name="Chen A."/>
            <person name="Palaniappan K."/>
            <person name="Bilek Y."/>
            <person name="Hader T."/>
            <person name="Land M."/>
            <person name="Hauser L."/>
            <person name="Chang Y.J."/>
            <person name="Jeffries C.D."/>
            <person name="Tindall B.J."/>
            <person name="Rohde M."/>
            <person name="Goker M."/>
            <person name="Bristow J."/>
            <person name="Eisen J.A."/>
            <person name="Markowitz V."/>
            <person name="Hugenholtz P."/>
            <person name="Kyrpides N.C."/>
            <person name="Klenk H.P."/>
        </authorList>
    </citation>
    <scope>NUCLEOTIDE SEQUENCE [LARGE SCALE GENOMIC DNA]</scope>
    <source>
        <strain evidence="4">DSM 14484 / JCM 11386 / HI 11/12</strain>
    </source>
</reference>
<proteinExistence type="inferred from homology"/>
<evidence type="ECO:0000313" key="4">
    <source>
        <dbReference type="Proteomes" id="UP000002043"/>
    </source>
</evidence>
<comment type="similarity">
    <text evidence="1">Belongs to the FlgA family.</text>
</comment>
<evidence type="ECO:0000259" key="2">
    <source>
        <dbReference type="Pfam" id="PF13144"/>
    </source>
</evidence>
<dbReference type="PANTHER" id="PTHR36307:SF1">
    <property type="entry name" value="FLAGELLA BASAL BODY P-RING FORMATION PROTEIN FLGA"/>
    <property type="match status" value="1"/>
</dbReference>
<name>D3SMC6_THEAH</name>
<keyword evidence="3" id="KW-0966">Cell projection</keyword>
<dbReference type="RefSeq" id="WP_012992312.1">
    <property type="nucleotide sequence ID" value="NC_013894.1"/>
</dbReference>
<sequence length="215" mass="24861">MLVLWMLILFSVVYGEQQDILRERVLSEIKRKFGDDFRLTGVRYYDEIPQITDGGSVYLDMEYGRGKMLAYLVVGDRRYTLILDGLWRYTVLIAKEDIPKGRVLKPDMFYKEERWGRSVPSDLRLEDIHLSQYITSTFIPKGSIIRRSLLKPIPAVEIGQTVEAFYTSGNLELKFHARSLDRGYIGKTVRVLPEGKKNPILRAKVIAPGKVQILY</sequence>
<dbReference type="eggNOG" id="COG1261">
    <property type="taxonomic scope" value="Bacteria"/>
</dbReference>
<keyword evidence="3" id="KW-0969">Cilium</keyword>
<dbReference type="Proteomes" id="UP000002043">
    <property type="component" value="Chromosome"/>
</dbReference>
<dbReference type="GO" id="GO:0042597">
    <property type="term" value="C:periplasmic space"/>
    <property type="evidence" value="ECO:0007669"/>
    <property type="project" value="UniProtKB-SubCell"/>
</dbReference>
<evidence type="ECO:0000313" key="3">
    <source>
        <dbReference type="EMBL" id="ADC89906.1"/>
    </source>
</evidence>
<dbReference type="InterPro" id="IPR017585">
    <property type="entry name" value="SAF_FlgA"/>
</dbReference>
<dbReference type="Pfam" id="PF13144">
    <property type="entry name" value="ChapFlgA"/>
    <property type="match status" value="1"/>
</dbReference>